<dbReference type="SUPFAM" id="SSF51445">
    <property type="entry name" value="(Trans)glycosidases"/>
    <property type="match status" value="1"/>
</dbReference>
<evidence type="ECO:0000256" key="1">
    <source>
        <dbReference type="ARBA" id="ARBA00000439"/>
    </source>
</evidence>
<reference evidence="11 12" key="1">
    <citation type="submission" date="2006-02" db="EMBL/GenBank/DDBJ databases">
        <authorList>
            <person name="Moran M.A."/>
            <person name="Kjelleberg S."/>
            <person name="Egan S."/>
            <person name="Saunders N."/>
            <person name="Thomas T."/>
            <person name="Ferriera S."/>
            <person name="Johnson J."/>
            <person name="Kravitz S."/>
            <person name="Halpern A."/>
            <person name="Remington K."/>
            <person name="Beeson K."/>
            <person name="Tran B."/>
            <person name="Rogers Y.-H."/>
            <person name="Friedman R."/>
            <person name="Venter J.C."/>
        </authorList>
    </citation>
    <scope>NUCLEOTIDE SEQUENCE [LARGE SCALE GENOMIC DNA]</scope>
    <source>
        <strain evidence="11 12">D2</strain>
    </source>
</reference>
<dbReference type="EMBL" id="AAOH01000001">
    <property type="protein sequence ID" value="EAR30412.1"/>
    <property type="molecule type" value="Genomic_DNA"/>
</dbReference>
<dbReference type="Gene3D" id="3.20.20.80">
    <property type="entry name" value="Glycosidases"/>
    <property type="match status" value="1"/>
</dbReference>
<keyword evidence="7 10" id="KW-0119">Carbohydrate metabolism</keyword>
<dbReference type="GO" id="GO:0005975">
    <property type="term" value="P:carbohydrate metabolic process"/>
    <property type="evidence" value="ECO:0007669"/>
    <property type="project" value="InterPro"/>
</dbReference>
<dbReference type="Proteomes" id="UP000006201">
    <property type="component" value="Unassembled WGS sequence"/>
</dbReference>
<dbReference type="HOGENOM" id="CLU_022072_1_1_6"/>
<keyword evidence="12" id="KW-1185">Reference proteome</keyword>
<dbReference type="Pfam" id="PF02446">
    <property type="entry name" value="Glyco_hydro_77"/>
    <property type="match status" value="1"/>
</dbReference>
<evidence type="ECO:0000256" key="2">
    <source>
        <dbReference type="ARBA" id="ARBA00005684"/>
    </source>
</evidence>
<dbReference type="PANTHER" id="PTHR32438">
    <property type="entry name" value="4-ALPHA-GLUCANOTRANSFERASE DPE1, CHLOROPLASTIC/AMYLOPLASTIC"/>
    <property type="match status" value="1"/>
</dbReference>
<evidence type="ECO:0000256" key="10">
    <source>
        <dbReference type="RuleBase" id="RU361207"/>
    </source>
</evidence>
<comment type="caution">
    <text evidence="11">The sequence shown here is derived from an EMBL/GenBank/DDBJ whole genome shotgun (WGS) entry which is preliminary data.</text>
</comment>
<keyword evidence="5 10" id="KW-0328">Glycosyltransferase</keyword>
<comment type="catalytic activity">
    <reaction evidence="1 10">
        <text>Transfers a segment of a (1-&gt;4)-alpha-D-glucan to a new position in an acceptor, which may be glucose or a (1-&gt;4)-alpha-D-glucan.</text>
        <dbReference type="EC" id="2.4.1.25"/>
    </reaction>
</comment>
<dbReference type="STRING" id="87626.PTD2_02546"/>
<dbReference type="AlphaFoldDB" id="A4C4D0"/>
<evidence type="ECO:0000256" key="3">
    <source>
        <dbReference type="ARBA" id="ARBA00012560"/>
    </source>
</evidence>
<evidence type="ECO:0000256" key="8">
    <source>
        <dbReference type="ARBA" id="ARBA00031423"/>
    </source>
</evidence>
<keyword evidence="6 10" id="KW-0808">Transferase</keyword>
<proteinExistence type="inferred from homology"/>
<dbReference type="RefSeq" id="WP_009836710.1">
    <property type="nucleotide sequence ID" value="NZ_AAOH01000001.1"/>
</dbReference>
<evidence type="ECO:0000256" key="5">
    <source>
        <dbReference type="ARBA" id="ARBA00022676"/>
    </source>
</evidence>
<comment type="similarity">
    <text evidence="2 10">Belongs to the disproportionating enzyme family.</text>
</comment>
<accession>A4C4D0</accession>
<dbReference type="InterPro" id="IPR017853">
    <property type="entry name" value="GH"/>
</dbReference>
<name>A4C4D0_9GAMM</name>
<evidence type="ECO:0000256" key="6">
    <source>
        <dbReference type="ARBA" id="ARBA00022679"/>
    </source>
</evidence>
<gene>
    <name evidence="11" type="ORF">PTD2_02546</name>
</gene>
<dbReference type="GO" id="GO:0004134">
    <property type="term" value="F:4-alpha-glucanotransferase activity"/>
    <property type="evidence" value="ECO:0007669"/>
    <property type="project" value="UniProtKB-EC"/>
</dbReference>
<dbReference type="eggNOG" id="COG1640">
    <property type="taxonomic scope" value="Bacteria"/>
</dbReference>
<evidence type="ECO:0000313" key="12">
    <source>
        <dbReference type="Proteomes" id="UP000006201"/>
    </source>
</evidence>
<dbReference type="EC" id="2.4.1.25" evidence="3 10"/>
<protein>
    <recommendedName>
        <fullName evidence="4 10">4-alpha-glucanotransferase</fullName>
        <ecNumber evidence="3 10">2.4.1.25</ecNumber>
    </recommendedName>
    <alternativeName>
        <fullName evidence="8 10">Amylomaltase</fullName>
    </alternativeName>
    <alternativeName>
        <fullName evidence="9 10">Disproportionating enzyme</fullName>
    </alternativeName>
</protein>
<dbReference type="OrthoDB" id="9763489at2"/>
<evidence type="ECO:0000256" key="4">
    <source>
        <dbReference type="ARBA" id="ARBA00020295"/>
    </source>
</evidence>
<evidence type="ECO:0000256" key="7">
    <source>
        <dbReference type="ARBA" id="ARBA00023277"/>
    </source>
</evidence>
<organism evidence="11 12">
    <name type="scientific">Pseudoalteromonas tunicata D2</name>
    <dbReference type="NCBI Taxonomy" id="87626"/>
    <lineage>
        <taxon>Bacteria</taxon>
        <taxon>Pseudomonadati</taxon>
        <taxon>Pseudomonadota</taxon>
        <taxon>Gammaproteobacteria</taxon>
        <taxon>Alteromonadales</taxon>
        <taxon>Pseudoalteromonadaceae</taxon>
        <taxon>Pseudoalteromonas</taxon>
    </lineage>
</organism>
<dbReference type="NCBIfam" id="TIGR00217">
    <property type="entry name" value="malQ"/>
    <property type="match status" value="1"/>
</dbReference>
<dbReference type="InterPro" id="IPR003385">
    <property type="entry name" value="Glyco_hydro_77"/>
</dbReference>
<sequence>MTELEQAFYLHGIGLEYTGYTGEKVVFSESIRAAILSTMTELNPAHILEQNYQLDVAPWFNLLPETVFSASWLQSFEVKLSAAYWQHTLEWAVYDLAGQTLIAQGQCRMDESNLVGDYFYQGERLTEHTIPTSVLALGYYCLSIKVADQQVTRPLVVYPKTGYHQADQKYWGLSLQLYSVRSQTNLGIGDFADLQILIKEAALQGADYILLNPLHALFDNEPERASPYSPNDRLCLNPLYIDVLGCDDFKYSTEAQSLFNSDEFQTKLGTEKSQTYIDYKVIFSLKLTLFKLMYRQFYQQHLQAKTSDRAKQFLTYCTTSPRVTDFVNWQQMHVTCDPIYQDNHFSYYLQWLATLQFEQCQQLAKHSGMKIGLVCDLAVGCAGDGNEFEANEAIFITKASIGAPPDPWASHGQNWGLPPLNPHALKASGYAHFIDLIRFNMKHCGALRIDHVMSLLRLWWCLLEGPLKQHGCYVYYPFKELLALLNLESQLNQCAVIGEDLGIVPPEISLSLRDAQIYSNILFYFEKDTAGQFRALSELKPHALLMVANHDVPTFKAWWHGSDLLLRNQLNLFEQPHILEQAQIERHHDKHKMLSWLQQHSECGHLSIESDFMIVYQQLLLTLAGSHVAMITIQLDDLDDNEIPVNIPGTDKEYPNWCRRLNHDVFELLRRHPFLATLRLVREKA</sequence>
<dbReference type="PANTHER" id="PTHR32438:SF5">
    <property type="entry name" value="4-ALPHA-GLUCANOTRANSFERASE DPE1, CHLOROPLASTIC_AMYLOPLASTIC"/>
    <property type="match status" value="1"/>
</dbReference>
<evidence type="ECO:0000256" key="9">
    <source>
        <dbReference type="ARBA" id="ARBA00031501"/>
    </source>
</evidence>
<evidence type="ECO:0000313" key="11">
    <source>
        <dbReference type="EMBL" id="EAR30412.1"/>
    </source>
</evidence>